<dbReference type="InterPro" id="IPR023210">
    <property type="entry name" value="NADP_OxRdtase_dom"/>
</dbReference>
<dbReference type="AlphaFoldDB" id="C6LE87"/>
<evidence type="ECO:0000313" key="3">
    <source>
        <dbReference type="Proteomes" id="UP000005561"/>
    </source>
</evidence>
<evidence type="ECO:0000259" key="1">
    <source>
        <dbReference type="Pfam" id="PF00248"/>
    </source>
</evidence>
<name>C6LE87_9FIRM</name>
<dbReference type="STRING" id="168384.SAMN05660368_00441"/>
<dbReference type="InterPro" id="IPR036812">
    <property type="entry name" value="NAD(P)_OxRdtase_dom_sf"/>
</dbReference>
<reference evidence="2" key="1">
    <citation type="submission" date="2009-07" db="EMBL/GenBank/DDBJ databases">
        <authorList>
            <person name="Weinstock G."/>
            <person name="Sodergren E."/>
            <person name="Clifton S."/>
            <person name="Fulton L."/>
            <person name="Fulton B."/>
            <person name="Courtney L."/>
            <person name="Fronick C."/>
            <person name="Harrison M."/>
            <person name="Strong C."/>
            <person name="Farmer C."/>
            <person name="Delahaunty K."/>
            <person name="Markovic C."/>
            <person name="Hall O."/>
            <person name="Minx P."/>
            <person name="Tomlinson C."/>
            <person name="Mitreva M."/>
            <person name="Nelson J."/>
            <person name="Hou S."/>
            <person name="Wollam A."/>
            <person name="Pepin K.H."/>
            <person name="Johnson M."/>
            <person name="Bhonagiri V."/>
            <person name="Nash W.E."/>
            <person name="Warren W."/>
            <person name="Chinwalla A."/>
            <person name="Mardis E.R."/>
            <person name="Wilson R.K."/>
        </authorList>
    </citation>
    <scope>NUCLEOTIDE SEQUENCE [LARGE SCALE GENOMIC DNA]</scope>
    <source>
        <strain evidence="2">DSM 14469</strain>
    </source>
</reference>
<dbReference type="Proteomes" id="UP000005561">
    <property type="component" value="Unassembled WGS sequence"/>
</dbReference>
<accession>C6LE87</accession>
<gene>
    <name evidence="2" type="ORF">BRYFOR_06936</name>
</gene>
<dbReference type="RefSeq" id="WP_006861730.1">
    <property type="nucleotide sequence ID" value="NZ_ACCL02000008.1"/>
</dbReference>
<feature type="domain" description="NADP-dependent oxidoreductase" evidence="1">
    <location>
        <begin position="8"/>
        <end position="75"/>
    </location>
</feature>
<sequence>MKYLPKAALGAWAWGNDGTFGNHYTASDLKEVYEAAMDNGLNLWDTAVVYGMGVSENILGELTKDTERKKLILSTIFCMENAADKLELSSVRYWEKIME</sequence>
<dbReference type="Pfam" id="PF00248">
    <property type="entry name" value="Aldo_ket_red"/>
    <property type="match status" value="1"/>
</dbReference>
<proteinExistence type="predicted"/>
<dbReference type="Gene3D" id="3.20.20.100">
    <property type="entry name" value="NADP-dependent oxidoreductase domain"/>
    <property type="match status" value="1"/>
</dbReference>
<dbReference type="SUPFAM" id="SSF51430">
    <property type="entry name" value="NAD(P)-linked oxidoreductase"/>
    <property type="match status" value="1"/>
</dbReference>
<comment type="caution">
    <text evidence="2">The sequence shown here is derived from an EMBL/GenBank/DDBJ whole genome shotgun (WGS) entry which is preliminary data.</text>
</comment>
<dbReference type="eggNOG" id="COG0667">
    <property type="taxonomic scope" value="Bacteria"/>
</dbReference>
<dbReference type="EMBL" id="ACCL02000008">
    <property type="protein sequence ID" value="EET60870.1"/>
    <property type="molecule type" value="Genomic_DNA"/>
</dbReference>
<keyword evidence="3" id="KW-1185">Reference proteome</keyword>
<dbReference type="OrthoDB" id="9773828at2"/>
<organism evidence="2 3">
    <name type="scientific">Marvinbryantia formatexigens DSM 14469</name>
    <dbReference type="NCBI Taxonomy" id="478749"/>
    <lineage>
        <taxon>Bacteria</taxon>
        <taxon>Bacillati</taxon>
        <taxon>Bacillota</taxon>
        <taxon>Clostridia</taxon>
        <taxon>Lachnospirales</taxon>
        <taxon>Lachnospiraceae</taxon>
        <taxon>Marvinbryantia</taxon>
    </lineage>
</organism>
<evidence type="ECO:0000313" key="2">
    <source>
        <dbReference type="EMBL" id="EET60870.1"/>
    </source>
</evidence>
<protein>
    <recommendedName>
        <fullName evidence="1">NADP-dependent oxidoreductase domain-containing protein</fullName>
    </recommendedName>
</protein>